<reference evidence="1 2" key="1">
    <citation type="submission" date="2012-07" db="EMBL/GenBank/DDBJ databases">
        <title>The Genome Sequence of Facklamia hominis CCUG 36813.</title>
        <authorList>
            <consortium name="The Broad Institute Genome Sequencing Platform"/>
            <person name="Earl A."/>
            <person name="Ward D."/>
            <person name="Feldgarden M."/>
            <person name="Gevers D."/>
            <person name="Huys G."/>
            <person name="Walker B."/>
            <person name="Young S.K."/>
            <person name="Zeng Q."/>
            <person name="Gargeya S."/>
            <person name="Fitzgerald M."/>
            <person name="Haas B."/>
            <person name="Abouelleil A."/>
            <person name="Alvarado L."/>
            <person name="Arachchi H.M."/>
            <person name="Berlin A.M."/>
            <person name="Chapman S.B."/>
            <person name="Goldberg J."/>
            <person name="Griggs A."/>
            <person name="Gujja S."/>
            <person name="Hansen M."/>
            <person name="Howarth C."/>
            <person name="Imamovic A."/>
            <person name="Larimer J."/>
            <person name="McCowen C."/>
            <person name="Montmayeur A."/>
            <person name="Murphy C."/>
            <person name="Neiman D."/>
            <person name="Pearson M."/>
            <person name="Priest M."/>
            <person name="Roberts A."/>
            <person name="Saif S."/>
            <person name="Shea T."/>
            <person name="Sisk P."/>
            <person name="Sykes S."/>
            <person name="Wortman J."/>
            <person name="Nusbaum C."/>
            <person name="Birren B."/>
        </authorList>
    </citation>
    <scope>NUCLEOTIDE SEQUENCE [LARGE SCALE GENOMIC DNA]</scope>
    <source>
        <strain evidence="1 2">CCUG 36813</strain>
    </source>
</reference>
<proteinExistence type="predicted"/>
<dbReference type="STRING" id="883111.HMPREF9706_00652"/>
<dbReference type="InterPro" id="IPR021508">
    <property type="entry name" value="Gp17-like"/>
</dbReference>
<comment type="caution">
    <text evidence="1">The sequence shown here is derived from an EMBL/GenBank/DDBJ whole genome shotgun (WGS) entry which is preliminary data.</text>
</comment>
<keyword evidence="2" id="KW-1185">Reference proteome</keyword>
<dbReference type="PATRIC" id="fig|883111.3.peg.656"/>
<dbReference type="InterPro" id="IPR053745">
    <property type="entry name" value="Viral_Tail_Comp_sf"/>
</dbReference>
<gene>
    <name evidence="1" type="ORF">HMPREF9706_00652</name>
</gene>
<dbReference type="Gene3D" id="3.30.2000.30">
    <property type="match status" value="1"/>
</dbReference>
<dbReference type="EMBL" id="AGZD01000007">
    <property type="protein sequence ID" value="EKB54462.1"/>
    <property type="molecule type" value="Genomic_DNA"/>
</dbReference>
<accession>K1LQR0</accession>
<name>K1LQR0_9LACT</name>
<dbReference type="Proteomes" id="UP000004465">
    <property type="component" value="Unassembled WGS sequence"/>
</dbReference>
<dbReference type="RefSeq" id="WP_006907971.1">
    <property type="nucleotide sequence ID" value="NZ_JH932292.1"/>
</dbReference>
<evidence type="ECO:0008006" key="3">
    <source>
        <dbReference type="Google" id="ProtNLM"/>
    </source>
</evidence>
<dbReference type="AlphaFoldDB" id="K1LQR0"/>
<evidence type="ECO:0000313" key="2">
    <source>
        <dbReference type="Proteomes" id="UP000004465"/>
    </source>
</evidence>
<organism evidence="1 2">
    <name type="scientific">Facklamia hominis CCUG 36813</name>
    <dbReference type="NCBI Taxonomy" id="883111"/>
    <lineage>
        <taxon>Bacteria</taxon>
        <taxon>Bacillati</taxon>
        <taxon>Bacillota</taxon>
        <taxon>Bacilli</taxon>
        <taxon>Lactobacillales</taxon>
        <taxon>Aerococcaceae</taxon>
        <taxon>Facklamia</taxon>
    </lineage>
</organism>
<dbReference type="Pfam" id="PF11367">
    <property type="entry name" value="Tail_completion_gp17"/>
    <property type="match status" value="1"/>
</dbReference>
<sequence length="126" mass="14028">MIDQLLFDEVFIVSTSLGYKTYDTLPDLAESYPFVVLEEVQVAPRGTKSKMIGRVFMTISIWCDGNDRGLASDMMNAILLNCMNISESDGIRFMAVPSGCGTRMLEDTSIGKSLWHGVVELEFKFA</sequence>
<evidence type="ECO:0000313" key="1">
    <source>
        <dbReference type="EMBL" id="EKB54462.1"/>
    </source>
</evidence>
<protein>
    <recommendedName>
        <fullName evidence="3">DUF3168 domain-containing protein</fullName>
    </recommendedName>
</protein>
<dbReference type="HOGENOM" id="CLU_154438_0_0_9"/>
<dbReference type="OrthoDB" id="1701539at2"/>